<feature type="transmembrane region" description="Helical" evidence="1">
    <location>
        <begin position="98"/>
        <end position="117"/>
    </location>
</feature>
<name>A0AAP8MFT9_9GAMM</name>
<keyword evidence="3" id="KW-1185">Reference proteome</keyword>
<sequence>MSDAPDRSDQMNYVIFGNSEADPITDLSANATLNWESGRSDESVGNGFKYSVADAYICTYVEAEPEPPVDTEGIRGEAVAGEGGARDDAASAEPAKPIPALPGFGLAIIAGLILLLGGRATRR</sequence>
<dbReference type="AlphaFoldDB" id="A0AAP8MFT9"/>
<keyword evidence="1" id="KW-0812">Transmembrane</keyword>
<gene>
    <name evidence="2" type="ORF">C0029_00015</name>
</gene>
<evidence type="ECO:0000313" key="2">
    <source>
        <dbReference type="EMBL" id="PLW87028.1"/>
    </source>
</evidence>
<organism evidence="2 3">
    <name type="scientific">Halioglobus japonicus</name>
    <dbReference type="NCBI Taxonomy" id="930805"/>
    <lineage>
        <taxon>Bacteria</taxon>
        <taxon>Pseudomonadati</taxon>
        <taxon>Pseudomonadota</taxon>
        <taxon>Gammaproteobacteria</taxon>
        <taxon>Cellvibrionales</taxon>
        <taxon>Halieaceae</taxon>
        <taxon>Halioglobus</taxon>
    </lineage>
</organism>
<protein>
    <submittedName>
        <fullName evidence="2">Uncharacterized protein</fullName>
    </submittedName>
</protein>
<reference evidence="2 3" key="1">
    <citation type="submission" date="2018-01" db="EMBL/GenBank/DDBJ databases">
        <title>The draft genome sequence of Halioglobus japonicus S1-36.</title>
        <authorList>
            <person name="Du Z.-J."/>
            <person name="Shi M.-J."/>
        </authorList>
    </citation>
    <scope>NUCLEOTIDE SEQUENCE [LARGE SCALE GENOMIC DNA]</scope>
    <source>
        <strain evidence="2 3">S1-36</strain>
    </source>
</reference>
<keyword evidence="1" id="KW-1133">Transmembrane helix</keyword>
<keyword evidence="1" id="KW-0472">Membrane</keyword>
<dbReference type="RefSeq" id="WP_146004132.1">
    <property type="nucleotide sequence ID" value="NZ_BMYL01000001.1"/>
</dbReference>
<accession>A0AAP8MFT9</accession>
<evidence type="ECO:0000256" key="1">
    <source>
        <dbReference type="SAM" id="Phobius"/>
    </source>
</evidence>
<evidence type="ECO:0000313" key="3">
    <source>
        <dbReference type="Proteomes" id="UP000235162"/>
    </source>
</evidence>
<dbReference type="EMBL" id="PKUR01000001">
    <property type="protein sequence ID" value="PLW87028.1"/>
    <property type="molecule type" value="Genomic_DNA"/>
</dbReference>
<proteinExistence type="predicted"/>
<dbReference type="Proteomes" id="UP000235162">
    <property type="component" value="Unassembled WGS sequence"/>
</dbReference>
<comment type="caution">
    <text evidence="2">The sequence shown here is derived from an EMBL/GenBank/DDBJ whole genome shotgun (WGS) entry which is preliminary data.</text>
</comment>